<comment type="similarity">
    <text evidence="2">Belongs to the adenylyl cyclase class-3 family.</text>
</comment>
<feature type="domain" description="Guanylate cyclase" evidence="8">
    <location>
        <begin position="365"/>
        <end position="488"/>
    </location>
</feature>
<evidence type="ECO:0000256" key="4">
    <source>
        <dbReference type="ARBA" id="ARBA00022692"/>
    </source>
</evidence>
<dbReference type="PANTHER" id="PTHR43081:SF17">
    <property type="entry name" value="BLL5647 PROTEIN"/>
    <property type="match status" value="1"/>
</dbReference>
<name>A0ABP6L643_9ACTN</name>
<accession>A0ABP6L643</accession>
<dbReference type="SMART" id="SM00044">
    <property type="entry name" value="CYCc"/>
    <property type="match status" value="1"/>
</dbReference>
<feature type="domain" description="HAMP" evidence="9">
    <location>
        <begin position="280"/>
        <end position="332"/>
    </location>
</feature>
<feature type="transmembrane region" description="Helical" evidence="7">
    <location>
        <begin position="51"/>
        <end position="73"/>
    </location>
</feature>
<feature type="transmembrane region" description="Helical" evidence="7">
    <location>
        <begin position="262"/>
        <end position="283"/>
    </location>
</feature>
<protein>
    <submittedName>
        <fullName evidence="10">Adenylate/guanylate cyclase domain-containing protein</fullName>
    </submittedName>
</protein>
<dbReference type="CDD" id="cd06225">
    <property type="entry name" value="HAMP"/>
    <property type="match status" value="1"/>
</dbReference>
<sequence length="572" mass="61037">MAGRDFAAGSQWRPLIDRMRMLHQQELPGFDQRSWSGLTDEQRKRMAAGSISASAVALVGGNAIIGLETFLLVQLALNGGNIRQMLSLDTALLWAMLLAIVGGTALNLVFGLIALRPHLNWFLSGAPPEPGRRESIQKIPLRQVLGTMAAWAISLFLYLMFALILGIGSRDFLVMTGAFSLAAVSSGCLTYIFAERAARPLSVMAMRDQVAVEARTSVRTRLLAVWLVSSAVPMLGLLAVNFGRHTGLLPLVSGTVDWVTVIIALIGLAAGTRVVLLVGSAVVDPLDDLATAMDEVQGGNLDARVAVYDSSELGVLQHGFNQMVDGLAERERVRGLFERHVGSTVAEHALARGDEMSGATTPSVGVLFVDITGSTMMGAHLDPEAVAGLLNRFFTVVAEVIDEHGGFINKFEGDAALAVFGAPVAVADAAAAALRASRELADRLREELPIKWGIGVSHGTVFAGDIGAQTRYEYTVIGDPVNECARLSEIAKDAKVPVVASGDAVHAAGDEADNWVHRGSFQLRGRREETELYLPGAVAAALDASRAAEVPTVSDVVRNLTRLPFPWMGRRH</sequence>
<dbReference type="SUPFAM" id="SSF55073">
    <property type="entry name" value="Nucleotide cyclase"/>
    <property type="match status" value="1"/>
</dbReference>
<evidence type="ECO:0000259" key="8">
    <source>
        <dbReference type="PROSITE" id="PS50125"/>
    </source>
</evidence>
<evidence type="ECO:0000256" key="6">
    <source>
        <dbReference type="ARBA" id="ARBA00023136"/>
    </source>
</evidence>
<dbReference type="SMART" id="SM00304">
    <property type="entry name" value="HAMP"/>
    <property type="match status" value="1"/>
</dbReference>
<reference evidence="11" key="1">
    <citation type="journal article" date="2019" name="Int. J. Syst. Evol. Microbiol.">
        <title>The Global Catalogue of Microorganisms (GCM) 10K type strain sequencing project: providing services to taxonomists for standard genome sequencing and annotation.</title>
        <authorList>
            <consortium name="The Broad Institute Genomics Platform"/>
            <consortium name="The Broad Institute Genome Sequencing Center for Infectious Disease"/>
            <person name="Wu L."/>
            <person name="Ma J."/>
        </authorList>
    </citation>
    <scope>NUCLEOTIDE SEQUENCE [LARGE SCALE GENOMIC DNA]</scope>
    <source>
        <strain evidence="11">JCM 14234</strain>
    </source>
</reference>
<dbReference type="PROSITE" id="PS50125">
    <property type="entry name" value="GUANYLATE_CYCLASE_2"/>
    <property type="match status" value="1"/>
</dbReference>
<evidence type="ECO:0000313" key="10">
    <source>
        <dbReference type="EMBL" id="GAA3030249.1"/>
    </source>
</evidence>
<feature type="transmembrane region" description="Helical" evidence="7">
    <location>
        <begin position="173"/>
        <end position="194"/>
    </location>
</feature>
<dbReference type="InterPro" id="IPR029787">
    <property type="entry name" value="Nucleotide_cyclase"/>
</dbReference>
<keyword evidence="4 7" id="KW-0812">Transmembrane</keyword>
<dbReference type="InterPro" id="IPR050697">
    <property type="entry name" value="Adenylyl/Guanylyl_Cyclase_3/4"/>
</dbReference>
<proteinExistence type="inferred from homology"/>
<keyword evidence="6 7" id="KW-0472">Membrane</keyword>
<feature type="transmembrane region" description="Helical" evidence="7">
    <location>
        <begin position="222"/>
        <end position="242"/>
    </location>
</feature>
<dbReference type="InterPro" id="IPR003660">
    <property type="entry name" value="HAMP_dom"/>
</dbReference>
<evidence type="ECO:0000256" key="5">
    <source>
        <dbReference type="ARBA" id="ARBA00022989"/>
    </source>
</evidence>
<dbReference type="Gene3D" id="6.10.340.10">
    <property type="match status" value="1"/>
</dbReference>
<dbReference type="Proteomes" id="UP001501035">
    <property type="component" value="Unassembled WGS sequence"/>
</dbReference>
<evidence type="ECO:0000256" key="7">
    <source>
        <dbReference type="SAM" id="Phobius"/>
    </source>
</evidence>
<dbReference type="Pfam" id="PF00211">
    <property type="entry name" value="Guanylate_cyc"/>
    <property type="match status" value="1"/>
</dbReference>
<keyword evidence="5 7" id="KW-1133">Transmembrane helix</keyword>
<dbReference type="RefSeq" id="WP_290707697.1">
    <property type="nucleotide sequence ID" value="NZ_BAAAVS010000017.1"/>
</dbReference>
<evidence type="ECO:0000256" key="1">
    <source>
        <dbReference type="ARBA" id="ARBA00004651"/>
    </source>
</evidence>
<evidence type="ECO:0000256" key="3">
    <source>
        <dbReference type="ARBA" id="ARBA00022475"/>
    </source>
</evidence>
<dbReference type="PROSITE" id="PS50885">
    <property type="entry name" value="HAMP"/>
    <property type="match status" value="1"/>
</dbReference>
<dbReference type="Pfam" id="PF00672">
    <property type="entry name" value="HAMP"/>
    <property type="match status" value="1"/>
</dbReference>
<keyword evidence="3" id="KW-1003">Cell membrane</keyword>
<feature type="transmembrane region" description="Helical" evidence="7">
    <location>
        <begin position="93"/>
        <end position="115"/>
    </location>
</feature>
<evidence type="ECO:0000256" key="2">
    <source>
        <dbReference type="ARBA" id="ARBA00005381"/>
    </source>
</evidence>
<gene>
    <name evidence="10" type="ORF">GCM10010528_09640</name>
</gene>
<comment type="caution">
    <text evidence="10">The sequence shown here is derived from an EMBL/GenBank/DDBJ whole genome shotgun (WGS) entry which is preliminary data.</text>
</comment>
<dbReference type="EMBL" id="BAAAVS010000017">
    <property type="protein sequence ID" value="GAA3030249.1"/>
    <property type="molecule type" value="Genomic_DNA"/>
</dbReference>
<evidence type="ECO:0000313" key="11">
    <source>
        <dbReference type="Proteomes" id="UP001501035"/>
    </source>
</evidence>
<keyword evidence="11" id="KW-1185">Reference proteome</keyword>
<comment type="subcellular location">
    <subcellularLocation>
        <location evidence="1">Cell membrane</location>
        <topology evidence="1">Multi-pass membrane protein</topology>
    </subcellularLocation>
</comment>
<dbReference type="InterPro" id="IPR001054">
    <property type="entry name" value="A/G_cyclase"/>
</dbReference>
<organism evidence="10 11">
    <name type="scientific">Gordonia defluvii</name>
    <dbReference type="NCBI Taxonomy" id="283718"/>
    <lineage>
        <taxon>Bacteria</taxon>
        <taxon>Bacillati</taxon>
        <taxon>Actinomycetota</taxon>
        <taxon>Actinomycetes</taxon>
        <taxon>Mycobacteriales</taxon>
        <taxon>Gordoniaceae</taxon>
        <taxon>Gordonia</taxon>
    </lineage>
</organism>
<dbReference type="Gene3D" id="3.30.70.1230">
    <property type="entry name" value="Nucleotide cyclase"/>
    <property type="match status" value="1"/>
</dbReference>
<dbReference type="CDD" id="cd07302">
    <property type="entry name" value="CHD"/>
    <property type="match status" value="1"/>
</dbReference>
<dbReference type="PANTHER" id="PTHR43081">
    <property type="entry name" value="ADENYLATE CYCLASE, TERMINAL-DIFFERENTIATION SPECIFIC-RELATED"/>
    <property type="match status" value="1"/>
</dbReference>
<feature type="transmembrane region" description="Helical" evidence="7">
    <location>
        <begin position="144"/>
        <end position="167"/>
    </location>
</feature>
<evidence type="ECO:0000259" key="9">
    <source>
        <dbReference type="PROSITE" id="PS50885"/>
    </source>
</evidence>
<dbReference type="SUPFAM" id="SSF158472">
    <property type="entry name" value="HAMP domain-like"/>
    <property type="match status" value="1"/>
</dbReference>